<organism evidence="1 2">
    <name type="scientific">Flexivirga alba</name>
    <dbReference type="NCBI Taxonomy" id="702742"/>
    <lineage>
        <taxon>Bacteria</taxon>
        <taxon>Bacillati</taxon>
        <taxon>Actinomycetota</taxon>
        <taxon>Actinomycetes</taxon>
        <taxon>Micrococcales</taxon>
        <taxon>Dermacoccaceae</taxon>
        <taxon>Flexivirga</taxon>
    </lineage>
</organism>
<evidence type="ECO:0000313" key="2">
    <source>
        <dbReference type="Proteomes" id="UP001596298"/>
    </source>
</evidence>
<name>A0ABW2AHN6_9MICO</name>
<evidence type="ECO:0008006" key="3">
    <source>
        <dbReference type="Google" id="ProtNLM"/>
    </source>
</evidence>
<proteinExistence type="predicted"/>
<dbReference type="SUPFAM" id="SSF50998">
    <property type="entry name" value="Quinoprotein alcohol dehydrogenase-like"/>
    <property type="match status" value="1"/>
</dbReference>
<accession>A0ABW2AHN6</accession>
<dbReference type="Proteomes" id="UP001596298">
    <property type="component" value="Unassembled WGS sequence"/>
</dbReference>
<sequence>MDLGVRDTGSNLNRLTLSALSWVKGEGAPLDIVGRIARYLAQVYENGPVEDRDVLDALDRTSFYQRRSIDADGGTLYRLFHQGLADYLKRYPLGSEDPFLKSEADVSLAILRTTLGGEIIWLGSSPYLRRHALEHAIEAKSALELLGNPEFLIAADLRSAVPALDRASSKIRTSNGAELLVAASTRRIPEDPGQRCLWMAVAARQMGCSILADELVAQLPKGGFVPVWASGRLVRGPRRVLQGQGSPLRAISHARVDTTPVVITAGDNQHVNVWSLDDRKRPYTLASSLGISSIASAVVSGVSVAVGVGTDRPGMVWDLATGAELRTLQGASGLSRIATSVANGVPVAVGVGTDWPGMVWDLATGAELRTLQGGNGLSRIATSVVNGAAVAVGVGPSGSVEVWDLLSGKSLGLLQHRQPAVTVTTGMYGTTPVALATYADGGLIGWNLKQASYWIGLAGAISAAAISEVDGETVIVIGSQDGTVRIWLPSRGER</sequence>
<keyword evidence="2" id="KW-1185">Reference proteome</keyword>
<comment type="caution">
    <text evidence="1">The sequence shown here is derived from an EMBL/GenBank/DDBJ whole genome shotgun (WGS) entry which is preliminary data.</text>
</comment>
<dbReference type="InterPro" id="IPR011047">
    <property type="entry name" value="Quinoprotein_ADH-like_sf"/>
</dbReference>
<evidence type="ECO:0000313" key="1">
    <source>
        <dbReference type="EMBL" id="MFC6706300.1"/>
    </source>
</evidence>
<gene>
    <name evidence="1" type="ORF">ACFQDH_13780</name>
</gene>
<dbReference type="InterPro" id="IPR001680">
    <property type="entry name" value="WD40_rpt"/>
</dbReference>
<dbReference type="SMART" id="SM00320">
    <property type="entry name" value="WD40"/>
    <property type="match status" value="3"/>
</dbReference>
<protein>
    <recommendedName>
        <fullName evidence="3">WD40 repeat domain-containing protein</fullName>
    </recommendedName>
</protein>
<dbReference type="InterPro" id="IPR015943">
    <property type="entry name" value="WD40/YVTN_repeat-like_dom_sf"/>
</dbReference>
<dbReference type="EMBL" id="JBHSWH010000001">
    <property type="protein sequence ID" value="MFC6706300.1"/>
    <property type="molecule type" value="Genomic_DNA"/>
</dbReference>
<dbReference type="RefSeq" id="WP_382402224.1">
    <property type="nucleotide sequence ID" value="NZ_JBHSWH010000001.1"/>
</dbReference>
<reference evidence="2" key="1">
    <citation type="journal article" date="2019" name="Int. J. Syst. Evol. Microbiol.">
        <title>The Global Catalogue of Microorganisms (GCM) 10K type strain sequencing project: providing services to taxonomists for standard genome sequencing and annotation.</title>
        <authorList>
            <consortium name="The Broad Institute Genomics Platform"/>
            <consortium name="The Broad Institute Genome Sequencing Center for Infectious Disease"/>
            <person name="Wu L."/>
            <person name="Ma J."/>
        </authorList>
    </citation>
    <scope>NUCLEOTIDE SEQUENCE [LARGE SCALE GENOMIC DNA]</scope>
    <source>
        <strain evidence="2">CCUG 58127</strain>
    </source>
</reference>
<dbReference type="Gene3D" id="2.130.10.10">
    <property type="entry name" value="YVTN repeat-like/Quinoprotein amine dehydrogenase"/>
    <property type="match status" value="2"/>
</dbReference>